<proteinExistence type="inferred from homology"/>
<accession>A0A1I4TT21</accession>
<dbReference type="Pfam" id="PF03099">
    <property type="entry name" value="BPL_LplA_LipB"/>
    <property type="match status" value="1"/>
</dbReference>
<dbReference type="GO" id="GO:0005524">
    <property type="term" value="F:ATP binding"/>
    <property type="evidence" value="ECO:0007669"/>
    <property type="project" value="UniProtKB-UniRule"/>
</dbReference>
<comment type="similarity">
    <text evidence="2">Belongs to the biotin--protein ligase family.</text>
</comment>
<feature type="binding site" evidence="2">
    <location>
        <position position="186"/>
    </location>
    <ligand>
        <name>biotin</name>
        <dbReference type="ChEBI" id="CHEBI:57586"/>
    </ligand>
</feature>
<dbReference type="InterPro" id="IPR036388">
    <property type="entry name" value="WH-like_DNA-bd_sf"/>
</dbReference>
<dbReference type="InterPro" id="IPR013196">
    <property type="entry name" value="HTH_11"/>
</dbReference>
<evidence type="ECO:0000313" key="5">
    <source>
        <dbReference type="Proteomes" id="UP000198519"/>
    </source>
</evidence>
<feature type="binding site" evidence="2">
    <location>
        <begin position="119"/>
        <end position="121"/>
    </location>
    <ligand>
        <name>biotin</name>
        <dbReference type="ChEBI" id="CHEBI:57586"/>
    </ligand>
</feature>
<dbReference type="Gene3D" id="3.30.930.10">
    <property type="entry name" value="Bira Bifunctional Protein, Domain 2"/>
    <property type="match status" value="1"/>
</dbReference>
<dbReference type="RefSeq" id="WP_342713599.1">
    <property type="nucleotide sequence ID" value="NZ_FOUE01000010.1"/>
</dbReference>
<dbReference type="NCBIfam" id="TIGR00121">
    <property type="entry name" value="birA_ligase"/>
    <property type="match status" value="1"/>
</dbReference>
<dbReference type="Proteomes" id="UP000198519">
    <property type="component" value="Unassembled WGS sequence"/>
</dbReference>
<dbReference type="GO" id="GO:0004077">
    <property type="term" value="F:biotin--[biotin carboxyl-carrier protein] ligase activity"/>
    <property type="evidence" value="ECO:0007669"/>
    <property type="project" value="UniProtKB-UniRule"/>
</dbReference>
<dbReference type="InterPro" id="IPR030855">
    <property type="entry name" value="Bifunct_BirA"/>
</dbReference>
<dbReference type="InterPro" id="IPR004408">
    <property type="entry name" value="Biotin_CoA_COase_ligase"/>
</dbReference>
<dbReference type="EMBL" id="FOUE01000010">
    <property type="protein sequence ID" value="SFM79916.1"/>
    <property type="molecule type" value="Genomic_DNA"/>
</dbReference>
<evidence type="ECO:0000256" key="2">
    <source>
        <dbReference type="HAMAP-Rule" id="MF_00978"/>
    </source>
</evidence>
<keyword evidence="2" id="KW-0067">ATP-binding</keyword>
<evidence type="ECO:0000313" key="4">
    <source>
        <dbReference type="EMBL" id="SFM79916.1"/>
    </source>
</evidence>
<feature type="DNA-binding region" description="H-T-H motif" evidence="2">
    <location>
        <begin position="19"/>
        <end position="38"/>
    </location>
</feature>
<keyword evidence="2" id="KW-0678">Repressor</keyword>
<dbReference type="AlphaFoldDB" id="A0A1I4TT21"/>
<keyword evidence="2" id="KW-0238">DNA-binding</keyword>
<dbReference type="SUPFAM" id="SSF46785">
    <property type="entry name" value="Winged helix' DNA-binding domain"/>
    <property type="match status" value="1"/>
</dbReference>
<dbReference type="CDD" id="cd16442">
    <property type="entry name" value="BPL"/>
    <property type="match status" value="1"/>
</dbReference>
<dbReference type="STRING" id="488535.SAMN04487963_0008"/>
<reference evidence="5" key="1">
    <citation type="submission" date="2016-10" db="EMBL/GenBank/DDBJ databases">
        <authorList>
            <person name="Varghese N."/>
            <person name="Submissions S."/>
        </authorList>
    </citation>
    <scope>NUCLEOTIDE SEQUENCE [LARGE SCALE GENOMIC DNA]</scope>
    <source>
        <strain evidence="5">CGMCC 1.7061</strain>
    </source>
</reference>
<dbReference type="InterPro" id="IPR036390">
    <property type="entry name" value="WH_DNA-bd_sf"/>
</dbReference>
<dbReference type="GO" id="GO:0006355">
    <property type="term" value="P:regulation of DNA-templated transcription"/>
    <property type="evidence" value="ECO:0007669"/>
    <property type="project" value="UniProtKB-UniRule"/>
</dbReference>
<feature type="domain" description="BPL/LPL catalytic" evidence="3">
    <location>
        <begin position="67"/>
        <end position="258"/>
    </location>
</feature>
<keyword evidence="1 2" id="KW-0436">Ligase</keyword>
<dbReference type="SUPFAM" id="SSF55681">
    <property type="entry name" value="Class II aaRS and biotin synthetases"/>
    <property type="match status" value="1"/>
</dbReference>
<dbReference type="PANTHER" id="PTHR12835:SF5">
    <property type="entry name" value="BIOTIN--PROTEIN LIGASE"/>
    <property type="match status" value="1"/>
</dbReference>
<gene>
    <name evidence="2" type="primary">birA</name>
    <name evidence="4" type="ORF">SAMN04487963_0008</name>
</gene>
<feature type="binding site" evidence="2">
    <location>
        <begin position="91"/>
        <end position="93"/>
    </location>
    <ligand>
        <name>biotin</name>
        <dbReference type="ChEBI" id="CHEBI:57586"/>
    </ligand>
</feature>
<organism evidence="4 5">
    <name type="scientific">Marinobacter zhejiangensis</name>
    <dbReference type="NCBI Taxonomy" id="488535"/>
    <lineage>
        <taxon>Bacteria</taxon>
        <taxon>Pseudomonadati</taxon>
        <taxon>Pseudomonadota</taxon>
        <taxon>Gammaproteobacteria</taxon>
        <taxon>Pseudomonadales</taxon>
        <taxon>Marinobacteraceae</taxon>
        <taxon>Marinobacter</taxon>
    </lineage>
</organism>
<comment type="catalytic activity">
    <reaction evidence="2">
        <text>biotin + L-lysyl-[protein] + ATP = N(6)-biotinyl-L-lysyl-[protein] + AMP + diphosphate + H(+)</text>
        <dbReference type="Rhea" id="RHEA:11756"/>
        <dbReference type="Rhea" id="RHEA-COMP:9752"/>
        <dbReference type="Rhea" id="RHEA-COMP:10505"/>
        <dbReference type="ChEBI" id="CHEBI:15378"/>
        <dbReference type="ChEBI" id="CHEBI:29969"/>
        <dbReference type="ChEBI" id="CHEBI:30616"/>
        <dbReference type="ChEBI" id="CHEBI:33019"/>
        <dbReference type="ChEBI" id="CHEBI:57586"/>
        <dbReference type="ChEBI" id="CHEBI:83144"/>
        <dbReference type="ChEBI" id="CHEBI:456215"/>
        <dbReference type="EC" id="6.3.4.15"/>
    </reaction>
</comment>
<feature type="binding site" evidence="2">
    <location>
        <position position="115"/>
    </location>
    <ligand>
        <name>biotin</name>
        <dbReference type="ChEBI" id="CHEBI:57586"/>
    </ligand>
</feature>
<evidence type="ECO:0000256" key="1">
    <source>
        <dbReference type="ARBA" id="ARBA00022598"/>
    </source>
</evidence>
<keyword evidence="2" id="KW-0805">Transcription regulation</keyword>
<dbReference type="PANTHER" id="PTHR12835">
    <property type="entry name" value="BIOTIN PROTEIN LIGASE"/>
    <property type="match status" value="1"/>
</dbReference>
<keyword evidence="2" id="KW-0804">Transcription</keyword>
<dbReference type="EC" id="6.3.4.15" evidence="2"/>
<dbReference type="InterPro" id="IPR004143">
    <property type="entry name" value="BPL_LPL_catalytic"/>
</dbReference>
<dbReference type="GO" id="GO:0003677">
    <property type="term" value="F:DNA binding"/>
    <property type="evidence" value="ECO:0007669"/>
    <property type="project" value="UniProtKB-UniRule"/>
</dbReference>
<dbReference type="HAMAP" id="MF_00978">
    <property type="entry name" value="Bifunct_BirA"/>
    <property type="match status" value="1"/>
</dbReference>
<keyword evidence="2" id="KW-0547">Nucleotide-binding</keyword>
<comment type="function">
    <text evidence="2">Acts both as a biotin--[acetyl-CoA-carboxylase] ligase and a biotin-operon repressor. In the presence of ATP, BirA activates biotin to form the BirA-biotinyl-5'-adenylate (BirA-bio-5'-AMP or holoBirA) complex. HoloBirA can either transfer the biotinyl moiety to the biotin carboxyl carrier protein (BCCP) subunit of acetyl-CoA carboxylase, or bind to the biotin operator site and inhibit transcription of the operon.</text>
</comment>
<sequence length="323" mass="35183">MMKTKVLVSLLADGAVHSGESLAQQLGISRTAVWKQVRRAMDQGVQIETLKGKGYRLVERVDLLERGQIESGLTETLRSQLELLVLDQVDSTNAEVMRRRSKLGGPSLVCIADSQSAGRGRRGRVWQSPRGENLYISFGLGIQGGFAALDGLSLVFGVALADMLVAEGVDDIQLKWPNDVYWQGRKLAGILIELQGEFQEGEVQVVAGMGMNVHMRSVDGVDQPWVSLSQLMPERRWSRNDIAAQLIASVLSAHADFQQRGFAAFRERWMARDMFAGKSLIATQGGLEGTGRGIAADGSYLLEVSSGELMPVRAGEISLRVAS</sequence>
<dbReference type="Pfam" id="PF08279">
    <property type="entry name" value="HTH_11"/>
    <property type="match status" value="1"/>
</dbReference>
<dbReference type="PROSITE" id="PS51733">
    <property type="entry name" value="BPL_LPL_CATALYTIC"/>
    <property type="match status" value="1"/>
</dbReference>
<dbReference type="Gene3D" id="1.10.10.10">
    <property type="entry name" value="Winged helix-like DNA-binding domain superfamily/Winged helix DNA-binding domain"/>
    <property type="match status" value="1"/>
</dbReference>
<evidence type="ECO:0000259" key="3">
    <source>
        <dbReference type="PROSITE" id="PS51733"/>
    </source>
</evidence>
<keyword evidence="2" id="KW-0092">Biotin</keyword>
<dbReference type="InterPro" id="IPR045864">
    <property type="entry name" value="aa-tRNA-synth_II/BPL/LPL"/>
</dbReference>
<keyword evidence="5" id="KW-1185">Reference proteome</keyword>
<dbReference type="GO" id="GO:0005737">
    <property type="term" value="C:cytoplasm"/>
    <property type="evidence" value="ECO:0007669"/>
    <property type="project" value="TreeGrafter"/>
</dbReference>
<protein>
    <recommendedName>
        <fullName evidence="2">Bifunctional ligase/repressor BirA</fullName>
    </recommendedName>
    <alternativeName>
        <fullName evidence="2">Biotin operon repressor</fullName>
    </alternativeName>
    <alternativeName>
        <fullName evidence="2">Biotin--[acetyl-CoA-carboxylase] ligase</fullName>
        <ecNumber evidence="2">6.3.4.15</ecNumber>
    </alternativeName>
    <alternativeName>
        <fullName evidence="2">Biotin--protein ligase</fullName>
    </alternativeName>
    <alternativeName>
        <fullName evidence="2">Biotin-[acetyl-CoA carboxylase] synthetase</fullName>
    </alternativeName>
</protein>
<name>A0A1I4TT21_9GAMM</name>